<evidence type="ECO:0000313" key="1">
    <source>
        <dbReference type="EMBL" id="EHJ49495.1"/>
    </source>
</evidence>
<keyword evidence="2" id="KW-1185">Reference proteome</keyword>
<dbReference type="STRING" id="694327.DFW101_3499"/>
<evidence type="ECO:0000313" key="2">
    <source>
        <dbReference type="Proteomes" id="UP000004662"/>
    </source>
</evidence>
<dbReference type="EMBL" id="CM001368">
    <property type="protein sequence ID" value="EHJ49495.1"/>
    <property type="molecule type" value="Genomic_DNA"/>
</dbReference>
<dbReference type="eggNOG" id="ENOG5031FVX">
    <property type="taxonomic scope" value="Bacteria"/>
</dbReference>
<evidence type="ECO:0008006" key="3">
    <source>
        <dbReference type="Google" id="ProtNLM"/>
    </source>
</evidence>
<organism evidence="1 2">
    <name type="scientific">Solidesulfovibrio carbinoliphilus subsp. oakridgensis</name>
    <dbReference type="NCBI Taxonomy" id="694327"/>
    <lineage>
        <taxon>Bacteria</taxon>
        <taxon>Pseudomonadati</taxon>
        <taxon>Thermodesulfobacteriota</taxon>
        <taxon>Desulfovibrionia</taxon>
        <taxon>Desulfovibrionales</taxon>
        <taxon>Desulfovibrionaceae</taxon>
        <taxon>Solidesulfovibrio</taxon>
    </lineage>
</organism>
<reference evidence="2" key="1">
    <citation type="journal article" date="2015" name="Genome Announc.">
        <title>High-Quality Draft Genome Sequence of Desulfovibrio carbinoliphilus FW-101-2B, an Organic Acid-Oxidizing Sulfate-Reducing Bacterium Isolated from Uranium(VI)-Contaminated Groundwater.</title>
        <authorList>
            <person name="Ramsay B.D."/>
            <person name="Hwang C."/>
            <person name="Woo H.L."/>
            <person name="Carroll S.L."/>
            <person name="Lucas S."/>
            <person name="Han J."/>
            <person name="Lapidus A.L."/>
            <person name="Cheng J.F."/>
            <person name="Goodwin L.A."/>
            <person name="Pitluck S."/>
            <person name="Peters L."/>
            <person name="Chertkov O."/>
            <person name="Held B."/>
            <person name="Detter J.C."/>
            <person name="Han C.S."/>
            <person name="Tapia R."/>
            <person name="Land M.L."/>
            <person name="Hauser L.J."/>
            <person name="Kyrpides N.C."/>
            <person name="Ivanova N.N."/>
            <person name="Mikhailova N."/>
            <person name="Pagani I."/>
            <person name="Woyke T."/>
            <person name="Arkin A.P."/>
            <person name="Dehal P."/>
            <person name="Chivian D."/>
            <person name="Criddle C.S."/>
            <person name="Wu W."/>
            <person name="Chakraborty R."/>
            <person name="Hazen T.C."/>
            <person name="Fields M.W."/>
        </authorList>
    </citation>
    <scope>NUCLEOTIDE SEQUENCE [LARGE SCALE GENOMIC DNA]</scope>
    <source>
        <strain evidence="2">FW-101-2B</strain>
    </source>
</reference>
<dbReference type="AlphaFoldDB" id="G7QC49"/>
<dbReference type="HOGENOM" id="CLU_1812713_0_0_7"/>
<proteinExistence type="predicted"/>
<dbReference type="Proteomes" id="UP000004662">
    <property type="component" value="Chromosome"/>
</dbReference>
<dbReference type="InterPro" id="IPR021508">
    <property type="entry name" value="Gp17-like"/>
</dbReference>
<gene>
    <name evidence="1" type="ORF">DFW101_3499</name>
</gene>
<name>G7QC49_9BACT</name>
<dbReference type="Pfam" id="PF11367">
    <property type="entry name" value="Tail_completion_gp17"/>
    <property type="match status" value="1"/>
</dbReference>
<sequence length="142" mass="15310">MVLARIDLRPLIVKAIVARFDANPTHGFATGIGVRFAFGAAAQGWALPYSVFFFVDAPDASTWTERAVDVLVQFSVWAKTAGAAMNLASLAYDLFEEQEMSTVGLIPFRLVRDTPVPTMDESDGTTALWQSGITLAGLVQAL</sequence>
<accession>G7QC49</accession>
<protein>
    <recommendedName>
        <fullName evidence="3">DUF3168 domain-containing protein</fullName>
    </recommendedName>
</protein>
<dbReference type="RefSeq" id="WP_009182819.1">
    <property type="nucleotide sequence ID" value="NZ_CM001368.1"/>
</dbReference>